<sequence length="153" mass="16353">MNAQVEAAMTSSKPYLIRALYEWILDNQMTPHLAVDANYPATQVPLEFVTAGQIVLNITPSAVHGLVIGNDWIAFNARFGGIAREIMVPTEAVLGIFTRENNQGMMFPDPIYPDAPDTPPAGPTLKSVGSGGSPTPPDKPKGKGKAPSLKIIK</sequence>
<dbReference type="GO" id="GO:0006508">
    <property type="term" value="P:proteolysis"/>
    <property type="evidence" value="ECO:0007669"/>
    <property type="project" value="UniProtKB-KW"/>
</dbReference>
<feature type="region of interest" description="Disordered" evidence="1">
    <location>
        <begin position="108"/>
        <end position="153"/>
    </location>
</feature>
<dbReference type="Gene3D" id="2.30.30.220">
    <property type="entry name" value="SspB-like"/>
    <property type="match status" value="1"/>
</dbReference>
<evidence type="ECO:0000256" key="1">
    <source>
        <dbReference type="SAM" id="MobiDB-lite"/>
    </source>
</evidence>
<dbReference type="AlphaFoldDB" id="A0A2S7XQQ2"/>
<dbReference type="GO" id="GO:0045732">
    <property type="term" value="P:positive regulation of protein catabolic process"/>
    <property type="evidence" value="ECO:0007669"/>
    <property type="project" value="TreeGrafter"/>
</dbReference>
<dbReference type="Pfam" id="PF04386">
    <property type="entry name" value="SspB"/>
    <property type="match status" value="1"/>
</dbReference>
<name>A0A2S7XQQ2_9GAMM</name>
<dbReference type="InterPro" id="IPR007481">
    <property type="entry name" value="SspB"/>
</dbReference>
<organism evidence="2 3">
    <name type="scientific">Chromatium okenii</name>
    <dbReference type="NCBI Taxonomy" id="61644"/>
    <lineage>
        <taxon>Bacteria</taxon>
        <taxon>Pseudomonadati</taxon>
        <taxon>Pseudomonadota</taxon>
        <taxon>Gammaproteobacteria</taxon>
        <taxon>Chromatiales</taxon>
        <taxon>Chromatiaceae</taxon>
        <taxon>Chromatium</taxon>
    </lineage>
</organism>
<comment type="caution">
    <text evidence="2">The sequence shown here is derived from an EMBL/GenBank/DDBJ whole genome shotgun (WGS) entry which is preliminary data.</text>
</comment>
<dbReference type="NCBIfam" id="NF008769">
    <property type="entry name" value="PRK11798.2-5"/>
    <property type="match status" value="1"/>
</dbReference>
<proteinExistence type="predicted"/>
<dbReference type="PANTHER" id="PTHR37486:SF1">
    <property type="entry name" value="STRINGENT STARVATION PROTEIN B"/>
    <property type="match status" value="1"/>
</dbReference>
<dbReference type="RefSeq" id="WP_105073673.1">
    <property type="nucleotide sequence ID" value="NZ_PPGH01000035.1"/>
</dbReference>
<keyword evidence="2" id="KW-0378">Hydrolase</keyword>
<dbReference type="GO" id="GO:0005829">
    <property type="term" value="C:cytosol"/>
    <property type="evidence" value="ECO:0007669"/>
    <property type="project" value="TreeGrafter"/>
</dbReference>
<keyword evidence="3" id="KW-1185">Reference proteome</keyword>
<reference evidence="2 3" key="1">
    <citation type="submission" date="2018-01" db="EMBL/GenBank/DDBJ databases">
        <title>The complete genome sequence of Chromatium okenii LaCa, a purple sulfur bacterium with a turbulent life.</title>
        <authorList>
            <person name="Luedin S.M."/>
            <person name="Liechti N."/>
            <person name="Storelli N."/>
            <person name="Danza F."/>
            <person name="Wittwer M."/>
            <person name="Pothier J.F."/>
            <person name="Tonolla M.A."/>
        </authorList>
    </citation>
    <scope>NUCLEOTIDE SEQUENCE [LARGE SCALE GENOMIC DNA]</scope>
    <source>
        <strain evidence="2 3">LaCa</strain>
    </source>
</reference>
<gene>
    <name evidence="2" type="ORF">CXB77_09365</name>
</gene>
<dbReference type="Proteomes" id="UP000239936">
    <property type="component" value="Unassembled WGS sequence"/>
</dbReference>
<dbReference type="InterPro" id="IPR036760">
    <property type="entry name" value="SspB-like_sf"/>
</dbReference>
<keyword evidence="2" id="KW-0645">Protease</keyword>
<evidence type="ECO:0000313" key="2">
    <source>
        <dbReference type="EMBL" id="PQJ96035.1"/>
    </source>
</evidence>
<evidence type="ECO:0000313" key="3">
    <source>
        <dbReference type="Proteomes" id="UP000239936"/>
    </source>
</evidence>
<dbReference type="OrthoDB" id="9797358at2"/>
<dbReference type="PIRSF" id="PIRSF005276">
    <property type="entry name" value="SspB"/>
    <property type="match status" value="1"/>
</dbReference>
<dbReference type="SUPFAM" id="SSF101738">
    <property type="entry name" value="SspB-like"/>
    <property type="match status" value="1"/>
</dbReference>
<dbReference type="GO" id="GO:0008233">
    <property type="term" value="F:peptidase activity"/>
    <property type="evidence" value="ECO:0007669"/>
    <property type="project" value="UniProtKB-KW"/>
</dbReference>
<accession>A0A2S7XQQ2</accession>
<dbReference type="PANTHER" id="PTHR37486">
    <property type="entry name" value="STRINGENT STARVATION PROTEIN B"/>
    <property type="match status" value="1"/>
</dbReference>
<protein>
    <submittedName>
        <fullName evidence="2">ClpXP protease specificity-enhancing factor</fullName>
    </submittedName>
</protein>
<dbReference type="EMBL" id="PPGH01000035">
    <property type="protein sequence ID" value="PQJ96035.1"/>
    <property type="molecule type" value="Genomic_DNA"/>
</dbReference>
<feature type="compositionally biased region" description="Pro residues" evidence="1">
    <location>
        <begin position="110"/>
        <end position="122"/>
    </location>
</feature>
<dbReference type="GO" id="GO:0005840">
    <property type="term" value="C:ribosome"/>
    <property type="evidence" value="ECO:0007669"/>
    <property type="project" value="TreeGrafter"/>
</dbReference>